<organism evidence="1 2">
    <name type="scientific">Methanococcus voltae (strain ATCC BAA-1334 / A3)</name>
    <dbReference type="NCBI Taxonomy" id="456320"/>
    <lineage>
        <taxon>Archaea</taxon>
        <taxon>Methanobacteriati</taxon>
        <taxon>Methanobacteriota</taxon>
        <taxon>Methanomada group</taxon>
        <taxon>Methanococci</taxon>
        <taxon>Methanococcales</taxon>
        <taxon>Methanococcaceae</taxon>
        <taxon>Methanococcus</taxon>
    </lineage>
</organism>
<gene>
    <name evidence="1" type="ordered locus">Mvol_1701</name>
</gene>
<keyword evidence="2" id="KW-1185">Reference proteome</keyword>
<dbReference type="Proteomes" id="UP000007722">
    <property type="component" value="Chromosome"/>
</dbReference>
<proteinExistence type="predicted"/>
<dbReference type="HOGENOM" id="CLU_1335063_0_0_2"/>
<name>D7DR79_METV3</name>
<dbReference type="AlphaFoldDB" id="D7DR79"/>
<dbReference type="OrthoDB" id="65057at2157"/>
<sequence>MKRVISVSGSEEETVEICEKVAKLSLECSFDSKVKSTDGSISSIMIKLYGNDRNKLKEDHKDILAIITDVKNKYNANKKGMFTYKLNDLKTPVNKDLIIDALKYSKIKHEYIKEDNELLAKITAQELDDLLKDLQEIYVDLSYYPIGSKPVKNAIVIGVYISGLEMDEILELGLEEGCFREEDDRIVLNMDITKVKNILCNSKKSI</sequence>
<dbReference type="EMBL" id="CP002057">
    <property type="protein sequence ID" value="ADI37356.1"/>
    <property type="molecule type" value="Genomic_DNA"/>
</dbReference>
<accession>D7DR79</accession>
<reference evidence="1 2" key="1">
    <citation type="submission" date="2010-05" db="EMBL/GenBank/DDBJ databases">
        <title>Complete sequence of Methanococcus voltae A3.</title>
        <authorList>
            <consortium name="US DOE Joint Genome Institute"/>
            <person name="Lucas S."/>
            <person name="Copeland A."/>
            <person name="Lapidus A."/>
            <person name="Cheng J.-F."/>
            <person name="Bruce D."/>
            <person name="Goodwin L."/>
            <person name="Pitluck S."/>
            <person name="Lowry S."/>
            <person name="Clum A."/>
            <person name="Land M."/>
            <person name="Hauser L."/>
            <person name="Kyrpides N."/>
            <person name="Mikhailova N."/>
            <person name="Whitman W.B."/>
            <person name="Woyke T."/>
        </authorList>
    </citation>
    <scope>NUCLEOTIDE SEQUENCE [LARGE SCALE GENOMIC DNA]</scope>
    <source>
        <strain evidence="2">ATCC BAA-1334 / A3</strain>
    </source>
</reference>
<protein>
    <submittedName>
        <fullName evidence="1">Uncharacterized protein</fullName>
    </submittedName>
</protein>
<dbReference type="KEGG" id="mvo:Mvol_1701"/>
<evidence type="ECO:0000313" key="2">
    <source>
        <dbReference type="Proteomes" id="UP000007722"/>
    </source>
</evidence>
<dbReference type="InParanoid" id="D7DR79"/>
<evidence type="ECO:0000313" key="1">
    <source>
        <dbReference type="EMBL" id="ADI37356.1"/>
    </source>
</evidence>
<dbReference type="InterPro" id="IPR019202">
    <property type="entry name" value="DUF2067"/>
</dbReference>
<dbReference type="Pfam" id="PF09840">
    <property type="entry name" value="DUF2067"/>
    <property type="match status" value="1"/>
</dbReference>
<dbReference type="eggNOG" id="arCOG00908">
    <property type="taxonomic scope" value="Archaea"/>
</dbReference>
<dbReference type="STRING" id="456320.Mvol_1701"/>